<evidence type="ECO:0000256" key="10">
    <source>
        <dbReference type="PIRNR" id="PIRNR015761"/>
    </source>
</evidence>
<reference evidence="13 14" key="1">
    <citation type="submission" date="2024-06" db="EMBL/GenBank/DDBJ databases">
        <authorList>
            <person name="Li Z."/>
            <person name="Jiang Y."/>
        </authorList>
    </citation>
    <scope>NUCLEOTIDE SEQUENCE [LARGE SCALE GENOMIC DNA]</scope>
    <source>
        <strain evidence="13 14">HSW-8</strain>
    </source>
</reference>
<evidence type="ECO:0000313" key="13">
    <source>
        <dbReference type="EMBL" id="MES0875114.1"/>
    </source>
</evidence>
<keyword evidence="8" id="KW-1133">Transmembrane helix</keyword>
<evidence type="ECO:0000256" key="8">
    <source>
        <dbReference type="ARBA" id="ARBA00022989"/>
    </source>
</evidence>
<keyword evidence="5" id="KW-0997">Cell inner membrane</keyword>
<accession>A0ABV2AD77</accession>
<dbReference type="InterPro" id="IPR024230">
    <property type="entry name" value="GspL_cyto_dom"/>
</dbReference>
<dbReference type="PIRSF" id="PIRSF015761">
    <property type="entry name" value="Protein_L"/>
    <property type="match status" value="1"/>
</dbReference>
<evidence type="ECO:0000313" key="14">
    <source>
        <dbReference type="Proteomes" id="UP001465331"/>
    </source>
</evidence>
<keyword evidence="3 10" id="KW-0813">Transport</keyword>
<evidence type="ECO:0000256" key="2">
    <source>
        <dbReference type="ARBA" id="ARBA00005318"/>
    </source>
</evidence>
<evidence type="ECO:0000256" key="4">
    <source>
        <dbReference type="ARBA" id="ARBA00022475"/>
    </source>
</evidence>
<evidence type="ECO:0000259" key="11">
    <source>
        <dbReference type="Pfam" id="PF05134"/>
    </source>
</evidence>
<evidence type="ECO:0000256" key="3">
    <source>
        <dbReference type="ARBA" id="ARBA00022448"/>
    </source>
</evidence>
<evidence type="ECO:0000256" key="9">
    <source>
        <dbReference type="ARBA" id="ARBA00023136"/>
    </source>
</evidence>
<keyword evidence="4" id="KW-1003">Cell membrane</keyword>
<evidence type="ECO:0000259" key="12">
    <source>
        <dbReference type="Pfam" id="PF12693"/>
    </source>
</evidence>
<keyword evidence="7 10" id="KW-0653">Protein transport</keyword>
<name>A0ABV2AD77_9GAMM</name>
<dbReference type="Gene3D" id="3.30.1360.100">
    <property type="entry name" value="General secretion pathway protein M, EpsM"/>
    <property type="match status" value="1"/>
</dbReference>
<dbReference type="Proteomes" id="UP001465331">
    <property type="component" value="Unassembled WGS sequence"/>
</dbReference>
<sequence length="393" mass="43445">MRAVDPAAPTAYCIARADALASFPVEHAPLQDLIPLAAGRRVVVLLSSTEVRLCSVPLPVRHASKVRQAVPFALEDQLADDVQTQHFAIGARGSDGHWPVAVIAHERLQAYLGFFTERGVRPDTMIPDLFALPVPEAHQFSLLVDGDEILVRTAAAAGFVCARDDLETCLLLADGERSRQLRVLIARDQDFDPSLLRWNTEPLHGFEHPLQAMLQHLDGRQAIDLLQGEYSTRQDWLRLWQPWRLAAGLAAAAVVLAATQHGVQAWHLGQELDALNERNQQRYREIFPQETRIVDLEAQLGQQLARLQDAPASAEFLALLGVAAEAIAAVPGLRLEALQYREASLYASMRARELQALEQLKAWFEPPRPARLEVQSANAGSEGVQIRIKLSPT</sequence>
<evidence type="ECO:0000256" key="1">
    <source>
        <dbReference type="ARBA" id="ARBA00004377"/>
    </source>
</evidence>
<keyword evidence="9" id="KW-0472">Membrane</keyword>
<feature type="domain" description="GspL periplasmic" evidence="12">
    <location>
        <begin position="238"/>
        <end position="389"/>
    </location>
</feature>
<protein>
    <recommendedName>
        <fullName evidence="10">Type II secretion system protein L</fullName>
        <shortName evidence="10">T2SS protein L</shortName>
    </recommendedName>
</protein>
<organism evidence="13 14">
    <name type="scientific">Sinimarinibacterium thermocellulolyticum</name>
    <dbReference type="NCBI Taxonomy" id="3170016"/>
    <lineage>
        <taxon>Bacteria</taxon>
        <taxon>Pseudomonadati</taxon>
        <taxon>Pseudomonadota</taxon>
        <taxon>Gammaproteobacteria</taxon>
        <taxon>Nevskiales</taxon>
        <taxon>Nevskiaceae</taxon>
        <taxon>Sinimarinibacterium</taxon>
    </lineage>
</organism>
<gene>
    <name evidence="13" type="primary">gspL</name>
    <name evidence="13" type="ORF">ABSH63_14015</name>
</gene>
<comment type="function">
    <text evidence="10">Inner membrane component of the type II secretion system required for the energy-dependent secretion of extracellular factors such as proteases and toxins from the periplasm.</text>
</comment>
<dbReference type="SUPFAM" id="SSF53067">
    <property type="entry name" value="Actin-like ATPase domain"/>
    <property type="match status" value="1"/>
</dbReference>
<proteinExistence type="inferred from homology"/>
<keyword evidence="6" id="KW-0812">Transmembrane</keyword>
<evidence type="ECO:0000256" key="6">
    <source>
        <dbReference type="ARBA" id="ARBA00022692"/>
    </source>
</evidence>
<comment type="subcellular location">
    <subcellularLocation>
        <location evidence="1">Cell inner membrane</location>
        <topology evidence="1">Single-pass membrane protein</topology>
    </subcellularLocation>
</comment>
<dbReference type="Pfam" id="PF12693">
    <property type="entry name" value="GspL_C"/>
    <property type="match status" value="1"/>
</dbReference>
<dbReference type="InterPro" id="IPR025691">
    <property type="entry name" value="GspL_pp_dom"/>
</dbReference>
<dbReference type="Gene3D" id="3.30.420.380">
    <property type="match status" value="1"/>
</dbReference>
<dbReference type="CDD" id="cd24017">
    <property type="entry name" value="ASKHA_T2SSL_N"/>
    <property type="match status" value="1"/>
</dbReference>
<dbReference type="EMBL" id="JBEPIJ010000021">
    <property type="protein sequence ID" value="MES0875114.1"/>
    <property type="molecule type" value="Genomic_DNA"/>
</dbReference>
<dbReference type="InterPro" id="IPR043129">
    <property type="entry name" value="ATPase_NBD"/>
</dbReference>
<comment type="similarity">
    <text evidence="2 10">Belongs to the GSP L family.</text>
</comment>
<keyword evidence="14" id="KW-1185">Reference proteome</keyword>
<dbReference type="NCBIfam" id="TIGR01709">
    <property type="entry name" value="typeII_sec_gspL"/>
    <property type="match status" value="1"/>
</dbReference>
<evidence type="ECO:0000256" key="5">
    <source>
        <dbReference type="ARBA" id="ARBA00022519"/>
    </source>
</evidence>
<feature type="domain" description="GspL cytoplasmic actin-ATPase-like" evidence="11">
    <location>
        <begin position="30"/>
        <end position="232"/>
    </location>
</feature>
<dbReference type="InterPro" id="IPR007812">
    <property type="entry name" value="T2SS_protein-GspL"/>
</dbReference>
<dbReference type="RefSeq" id="WP_352890489.1">
    <property type="nucleotide sequence ID" value="NZ_JBEPIJ010000021.1"/>
</dbReference>
<dbReference type="Pfam" id="PF05134">
    <property type="entry name" value="T2SSL"/>
    <property type="match status" value="1"/>
</dbReference>
<evidence type="ECO:0000256" key="7">
    <source>
        <dbReference type="ARBA" id="ARBA00022927"/>
    </source>
</evidence>
<comment type="caution">
    <text evidence="13">The sequence shown here is derived from an EMBL/GenBank/DDBJ whole genome shotgun (WGS) entry which is preliminary data.</text>
</comment>